<keyword evidence="2" id="KW-1185">Reference proteome</keyword>
<dbReference type="AlphaFoldDB" id="A0A1G7ANQ8"/>
<evidence type="ECO:0000313" key="2">
    <source>
        <dbReference type="Proteomes" id="UP000198949"/>
    </source>
</evidence>
<accession>A0A1G7ANQ8</accession>
<dbReference type="EMBL" id="FNAD01000014">
    <property type="protein sequence ID" value="SDE16097.1"/>
    <property type="molecule type" value="Genomic_DNA"/>
</dbReference>
<dbReference type="Proteomes" id="UP000198949">
    <property type="component" value="Unassembled WGS sequence"/>
</dbReference>
<protein>
    <submittedName>
        <fullName evidence="1">Uncharacterized protein</fullName>
    </submittedName>
</protein>
<reference evidence="2" key="1">
    <citation type="submission" date="2016-10" db="EMBL/GenBank/DDBJ databases">
        <authorList>
            <person name="Varghese N."/>
            <person name="Submissions S."/>
        </authorList>
    </citation>
    <scope>NUCLEOTIDE SEQUENCE [LARGE SCALE GENOMIC DNA]</scope>
    <source>
        <strain evidence="2">CGMCC 4.3516</strain>
    </source>
</reference>
<dbReference type="STRING" id="58114.SAMN05216270_11442"/>
<proteinExistence type="predicted"/>
<name>A0A1G7ANQ8_9ACTN</name>
<evidence type="ECO:0000313" key="1">
    <source>
        <dbReference type="EMBL" id="SDE16097.1"/>
    </source>
</evidence>
<sequence length="382" mass="42961">MPMTEADRERWIQTLDGLPADQTPAPDDRIAVEANLSGFLGNMWLNATIPEVQGVSVAELQMVAVQYFLNRADAYSAASLAAMTELAETPGGRRAALKALERLEKLGVAAPSWYGEELVLDACWESGDVYGDCRTYFMSFLAPSGDFALSYTVDYSDFHFDMVTACGHHPDIEVLLSPHRERNAIFVDRLYVPRRCEPLEVYKGTFRSLDDWDIFCVGGDPGKLDFSYVAVRSMWKARLRMLPQVEIDPGEMVAPTDEEQGLRNGAFLTYLISGNRELEEPHIKAIDEMCWFHGFNGFSVSPVSAFVFLERYLPGKYEPGDPVIRAVRDLMPDFVTWAANVTDVPLEAVPHLEYKTGQLLKGYPKWKAMNKDIARIPRPRSL</sequence>
<gene>
    <name evidence="1" type="ORF">SAMN05216270_11442</name>
</gene>
<organism evidence="1 2">
    <name type="scientific">Glycomyces harbinensis</name>
    <dbReference type="NCBI Taxonomy" id="58114"/>
    <lineage>
        <taxon>Bacteria</taxon>
        <taxon>Bacillati</taxon>
        <taxon>Actinomycetota</taxon>
        <taxon>Actinomycetes</taxon>
        <taxon>Glycomycetales</taxon>
        <taxon>Glycomycetaceae</taxon>
        <taxon>Glycomyces</taxon>
    </lineage>
</organism>